<evidence type="ECO:0000256" key="1">
    <source>
        <dbReference type="SAM" id="MobiDB-lite"/>
    </source>
</evidence>
<organism evidence="2 3">
    <name type="scientific">Araneus ventricosus</name>
    <name type="common">Orbweaver spider</name>
    <name type="synonym">Epeira ventricosa</name>
    <dbReference type="NCBI Taxonomy" id="182803"/>
    <lineage>
        <taxon>Eukaryota</taxon>
        <taxon>Metazoa</taxon>
        <taxon>Ecdysozoa</taxon>
        <taxon>Arthropoda</taxon>
        <taxon>Chelicerata</taxon>
        <taxon>Arachnida</taxon>
        <taxon>Araneae</taxon>
        <taxon>Araneomorphae</taxon>
        <taxon>Entelegynae</taxon>
        <taxon>Araneoidea</taxon>
        <taxon>Araneidae</taxon>
        <taxon>Araneus</taxon>
    </lineage>
</organism>
<sequence>MELEMEAKKIESTTGERVKSSIDMRNPIQKFDPKVEDISLYQTIRIESEESKGTQGVVGFKSHRFTSQLHGPEIKEHFIDEWPKLKSLELFSEKLDQYESLRNMMKNKTTSHDHKEKHSSFQEKTSARVGSATKKLKVLSGRKSAGVIIALPRDIFVLAARN</sequence>
<comment type="caution">
    <text evidence="2">The sequence shown here is derived from an EMBL/GenBank/DDBJ whole genome shotgun (WGS) entry which is preliminary data.</text>
</comment>
<dbReference type="Proteomes" id="UP000499080">
    <property type="component" value="Unassembled WGS sequence"/>
</dbReference>
<protein>
    <submittedName>
        <fullName evidence="2">Uncharacterized protein</fullName>
    </submittedName>
</protein>
<proteinExistence type="predicted"/>
<dbReference type="EMBL" id="BGPR01001223">
    <property type="protein sequence ID" value="GBM48668.1"/>
    <property type="molecule type" value="Genomic_DNA"/>
</dbReference>
<evidence type="ECO:0000313" key="3">
    <source>
        <dbReference type="Proteomes" id="UP000499080"/>
    </source>
</evidence>
<feature type="compositionally biased region" description="Basic and acidic residues" evidence="1">
    <location>
        <begin position="1"/>
        <end position="22"/>
    </location>
</feature>
<keyword evidence="3" id="KW-1185">Reference proteome</keyword>
<evidence type="ECO:0000313" key="2">
    <source>
        <dbReference type="EMBL" id="GBM48668.1"/>
    </source>
</evidence>
<accession>A0A4Y2G7T7</accession>
<gene>
    <name evidence="2" type="ORF">AVEN_150229_1</name>
</gene>
<name>A0A4Y2G7T7_ARAVE</name>
<reference evidence="2 3" key="1">
    <citation type="journal article" date="2019" name="Sci. Rep.">
        <title>Orb-weaving spider Araneus ventricosus genome elucidates the spidroin gene catalogue.</title>
        <authorList>
            <person name="Kono N."/>
            <person name="Nakamura H."/>
            <person name="Ohtoshi R."/>
            <person name="Moran D.A.P."/>
            <person name="Shinohara A."/>
            <person name="Yoshida Y."/>
            <person name="Fujiwara M."/>
            <person name="Mori M."/>
            <person name="Tomita M."/>
            <person name="Arakawa K."/>
        </authorList>
    </citation>
    <scope>NUCLEOTIDE SEQUENCE [LARGE SCALE GENOMIC DNA]</scope>
</reference>
<feature type="region of interest" description="Disordered" evidence="1">
    <location>
        <begin position="1"/>
        <end position="25"/>
    </location>
</feature>
<dbReference type="AlphaFoldDB" id="A0A4Y2G7T7"/>